<comment type="caution">
    <text evidence="1">The sequence shown here is derived from an EMBL/GenBank/DDBJ whole genome shotgun (WGS) entry which is preliminary data.</text>
</comment>
<reference evidence="1 2" key="1">
    <citation type="journal article" date="2023" name="PLoS ONE">
        <title>Complete genome assembly of Hawai'i environmental nontuberculous mycobacteria reveals unexpected co-isolation with methylobacteria.</title>
        <authorList>
            <person name="Hendrix J."/>
            <person name="Epperson L.E."/>
            <person name="Tong E.I."/>
            <person name="Chan Y.L."/>
            <person name="Hasan N.A."/>
            <person name="Dawrs S.N."/>
            <person name="Norton G.J."/>
            <person name="Virdi R."/>
            <person name="Crooks J.L."/>
            <person name="Chan E.D."/>
            <person name="Honda J.R."/>
            <person name="Strong M."/>
        </authorList>
    </citation>
    <scope>NUCLEOTIDE SEQUENCE [LARGE SCALE GENOMIC DNA]</scope>
    <source>
        <strain evidence="1 2">NJH_HI04-1</strain>
    </source>
</reference>
<evidence type="ECO:0000313" key="2">
    <source>
        <dbReference type="Proteomes" id="UP001407347"/>
    </source>
</evidence>
<sequence length="477" mass="50929">MSNDYLIRQASDYTGAPTSYTILGQLAFHTLGLENYAGYQQNFNTDAGGRTMVPAYYVNAFHQAPGDFNVYQGAVGVAEPASHGAYSAWTGRSSGTLTGGQTGAVTSNVNVYGSEYTLVDNANNDVAALGQIVNLDRRGGRAAGYTSPWIGFRTQSIGTQQADAAFQATGPWKVGLDLTGASVTPAIALRAEQHIYLNAAATNPGSTWFAGDGTSFGGASIHADPYNNIYFTSGGIEAFVVKPNGLVNKGDLEIRQSPTIGAWGSIILSSDDSQRDWAVCAVGSTGINRDFGILDRAGNWRQYMNQNGNTYFNGNVMPWTSGATSLGLPYQPWDKVFANTGSIQASDARLKSTPDGNRISQDDDWKVTPLTEAEINWAIALASEIGVYVWNDAIAKKGVAGARRHLGVTVQRVIQLALEHGLNPLDYGIVCIDEWDAIDSGPVQIPAGERYSLRHDELGMLISRGLAAAVTVLRTVH</sequence>
<dbReference type="CDD" id="cd10144">
    <property type="entry name" value="Peptidase_S74_CIMCD"/>
    <property type="match status" value="1"/>
</dbReference>
<dbReference type="Proteomes" id="UP001407347">
    <property type="component" value="Unassembled WGS sequence"/>
</dbReference>
<gene>
    <name evidence="1" type="ORF">PUR29_35230</name>
</gene>
<organism evidence="1 2">
    <name type="scientific">Methylobacterium ajmalii</name>
    <dbReference type="NCBI Taxonomy" id="2738439"/>
    <lineage>
        <taxon>Bacteria</taxon>
        <taxon>Pseudomonadati</taxon>
        <taxon>Pseudomonadota</taxon>
        <taxon>Alphaproteobacteria</taxon>
        <taxon>Hyphomicrobiales</taxon>
        <taxon>Methylobacteriaceae</taxon>
        <taxon>Methylobacterium</taxon>
    </lineage>
</organism>
<dbReference type="RefSeq" id="WP_346013816.1">
    <property type="nucleotide sequence ID" value="NZ_JAQYXP010000006.1"/>
</dbReference>
<dbReference type="EMBL" id="JAQYXP010000006">
    <property type="protein sequence ID" value="MEN3238693.1"/>
    <property type="molecule type" value="Genomic_DNA"/>
</dbReference>
<keyword evidence="2" id="KW-1185">Reference proteome</keyword>
<accession>A0ABV0A4G1</accession>
<protein>
    <submittedName>
        <fullName evidence="1">Tail fiber domain-containing protein</fullName>
    </submittedName>
</protein>
<dbReference type="Gene3D" id="1.10.10.10">
    <property type="entry name" value="Winged helix-like DNA-binding domain superfamily/Winged helix DNA-binding domain"/>
    <property type="match status" value="1"/>
</dbReference>
<proteinExistence type="predicted"/>
<name>A0ABV0A4G1_9HYPH</name>
<dbReference type="InterPro" id="IPR036388">
    <property type="entry name" value="WH-like_DNA-bd_sf"/>
</dbReference>
<evidence type="ECO:0000313" key="1">
    <source>
        <dbReference type="EMBL" id="MEN3238693.1"/>
    </source>
</evidence>